<reference evidence="1" key="1">
    <citation type="submission" date="2020-11" db="EMBL/GenBank/DDBJ databases">
        <authorList>
            <consortium name="DOE Joint Genome Institute"/>
            <person name="Ahrendt S."/>
            <person name="Riley R."/>
            <person name="Andreopoulos W."/>
            <person name="LaButti K."/>
            <person name="Pangilinan J."/>
            <person name="Ruiz-duenas F.J."/>
            <person name="Barrasa J.M."/>
            <person name="Sanchez-Garcia M."/>
            <person name="Camarero S."/>
            <person name="Miyauchi S."/>
            <person name="Serrano A."/>
            <person name="Linde D."/>
            <person name="Babiker R."/>
            <person name="Drula E."/>
            <person name="Ayuso-Fernandez I."/>
            <person name="Pacheco R."/>
            <person name="Padilla G."/>
            <person name="Ferreira P."/>
            <person name="Barriuso J."/>
            <person name="Kellner H."/>
            <person name="Castanera R."/>
            <person name="Alfaro M."/>
            <person name="Ramirez L."/>
            <person name="Pisabarro A.G."/>
            <person name="Kuo A."/>
            <person name="Tritt A."/>
            <person name="Lipzen A."/>
            <person name="He G."/>
            <person name="Yan M."/>
            <person name="Ng V."/>
            <person name="Cullen D."/>
            <person name="Martin F."/>
            <person name="Rosso M.-N."/>
            <person name="Henrissat B."/>
            <person name="Hibbett D."/>
            <person name="Martinez A.T."/>
            <person name="Grigoriev I.V."/>
        </authorList>
    </citation>
    <scope>NUCLEOTIDE SEQUENCE</scope>
    <source>
        <strain evidence="1">AH 44721</strain>
    </source>
</reference>
<organism evidence="1 2">
    <name type="scientific">Gymnopilus junonius</name>
    <name type="common">Spectacular rustgill mushroom</name>
    <name type="synonym">Gymnopilus spectabilis subsp. junonius</name>
    <dbReference type="NCBI Taxonomy" id="109634"/>
    <lineage>
        <taxon>Eukaryota</taxon>
        <taxon>Fungi</taxon>
        <taxon>Dikarya</taxon>
        <taxon>Basidiomycota</taxon>
        <taxon>Agaricomycotina</taxon>
        <taxon>Agaricomycetes</taxon>
        <taxon>Agaricomycetidae</taxon>
        <taxon>Agaricales</taxon>
        <taxon>Agaricineae</taxon>
        <taxon>Hymenogastraceae</taxon>
        <taxon>Gymnopilus</taxon>
    </lineage>
</organism>
<sequence>SEPSDCAGYIKGPTLLCFIVSLLLNSHQVAHFIIAPSRICRPLLVKLTRNVSSPRSCSSVTPFINDNKVSFSDADITIRSSDNVLFRLIARILKSIRVHFQVQSSTQIRRFL</sequence>
<dbReference type="AlphaFoldDB" id="A0A9P5NCC6"/>
<keyword evidence="2" id="KW-1185">Reference proteome</keyword>
<accession>A0A9P5NCC6</accession>
<evidence type="ECO:0000313" key="1">
    <source>
        <dbReference type="EMBL" id="KAF8877844.1"/>
    </source>
</evidence>
<proteinExistence type="predicted"/>
<dbReference type="Proteomes" id="UP000724874">
    <property type="component" value="Unassembled WGS sequence"/>
</dbReference>
<name>A0A9P5NCC6_GYMJU</name>
<feature type="non-terminal residue" evidence="1">
    <location>
        <position position="1"/>
    </location>
</feature>
<comment type="caution">
    <text evidence="1">The sequence shown here is derived from an EMBL/GenBank/DDBJ whole genome shotgun (WGS) entry which is preliminary data.</text>
</comment>
<evidence type="ECO:0000313" key="2">
    <source>
        <dbReference type="Proteomes" id="UP000724874"/>
    </source>
</evidence>
<gene>
    <name evidence="1" type="ORF">CPB84DRAFT_355578</name>
</gene>
<protein>
    <submittedName>
        <fullName evidence="1">Uncharacterized protein</fullName>
    </submittedName>
</protein>
<dbReference type="EMBL" id="JADNYJ010000165">
    <property type="protein sequence ID" value="KAF8877844.1"/>
    <property type="molecule type" value="Genomic_DNA"/>
</dbReference>